<proteinExistence type="predicted"/>
<feature type="transmembrane region" description="Helical" evidence="1">
    <location>
        <begin position="400"/>
        <end position="422"/>
    </location>
</feature>
<dbReference type="AlphaFoldDB" id="G4TTD5"/>
<name>G4TTD5_SERID</name>
<dbReference type="InParanoid" id="G4TTD5"/>
<organism evidence="2 3">
    <name type="scientific">Serendipita indica (strain DSM 11827)</name>
    <name type="common">Root endophyte fungus</name>
    <name type="synonym">Piriformospora indica</name>
    <dbReference type="NCBI Taxonomy" id="1109443"/>
    <lineage>
        <taxon>Eukaryota</taxon>
        <taxon>Fungi</taxon>
        <taxon>Dikarya</taxon>
        <taxon>Basidiomycota</taxon>
        <taxon>Agaricomycotina</taxon>
        <taxon>Agaricomycetes</taxon>
        <taxon>Sebacinales</taxon>
        <taxon>Serendipitaceae</taxon>
        <taxon>Serendipita</taxon>
    </lineage>
</organism>
<evidence type="ECO:0000313" key="3">
    <source>
        <dbReference type="Proteomes" id="UP000007148"/>
    </source>
</evidence>
<keyword evidence="1" id="KW-1133">Transmembrane helix</keyword>
<feature type="transmembrane region" description="Helical" evidence="1">
    <location>
        <begin position="159"/>
        <end position="180"/>
    </location>
</feature>
<dbReference type="HOGENOM" id="CLU_041457_0_0_1"/>
<protein>
    <submittedName>
        <fullName evidence="2">Uncharacterized protein</fullName>
    </submittedName>
</protein>
<evidence type="ECO:0000313" key="2">
    <source>
        <dbReference type="EMBL" id="CCA74578.1"/>
    </source>
</evidence>
<keyword evidence="3" id="KW-1185">Reference proteome</keyword>
<gene>
    <name evidence="2" type="ORF">PIIN_08530</name>
</gene>
<accession>G4TTD5</accession>
<evidence type="ECO:0000256" key="1">
    <source>
        <dbReference type="SAM" id="Phobius"/>
    </source>
</evidence>
<dbReference type="Proteomes" id="UP000007148">
    <property type="component" value="Unassembled WGS sequence"/>
</dbReference>
<keyword evidence="1" id="KW-0472">Membrane</keyword>
<comment type="caution">
    <text evidence="2">The sequence shown here is derived from an EMBL/GenBank/DDBJ whole genome shotgun (WGS) entry which is preliminary data.</text>
</comment>
<feature type="transmembrane region" description="Helical" evidence="1">
    <location>
        <begin position="473"/>
        <end position="492"/>
    </location>
</feature>
<keyword evidence="1" id="KW-0812">Transmembrane</keyword>
<dbReference type="EMBL" id="CAFZ01000329">
    <property type="protein sequence ID" value="CCA74578.1"/>
    <property type="molecule type" value="Genomic_DNA"/>
</dbReference>
<reference evidence="2 3" key="1">
    <citation type="journal article" date="2011" name="PLoS Pathog.">
        <title>Endophytic Life Strategies Decoded by Genome and Transcriptome Analyses of the Mutualistic Root Symbiont Piriformospora indica.</title>
        <authorList>
            <person name="Zuccaro A."/>
            <person name="Lahrmann U."/>
            <person name="Guldener U."/>
            <person name="Langen G."/>
            <person name="Pfiffi S."/>
            <person name="Biedenkopf D."/>
            <person name="Wong P."/>
            <person name="Samans B."/>
            <person name="Grimm C."/>
            <person name="Basiewicz M."/>
            <person name="Murat C."/>
            <person name="Martin F."/>
            <person name="Kogel K.H."/>
        </authorList>
    </citation>
    <scope>NUCLEOTIDE SEQUENCE [LARGE SCALE GENOMIC DNA]</scope>
    <source>
        <strain evidence="2 3">DSM 11827</strain>
    </source>
</reference>
<dbReference type="STRING" id="1109443.G4TTD5"/>
<sequence length="507" mass="56084">MSGNGYGAPYQSVPDNDSAYPLYPPTRPYPIPVQPRPAGTNSTATPSVTLYNQTQIPIMTPRYDDTAVIGEGGASHTLASTPLPNANATIYTDPYNPNKSDLAHDFTPAAQHAHGQHDDLNRWSFNSAYERPPGLRRFSGAWFKWHWNLQVSRRRLPRLMYILTGLLLMVGWLSITMSFINTLKHHEAKNSAASAINANAPPAPGHENQTFVFMSGQLNRFDPSLRTLNIDWTMFGAKGPLGDGNLRAREIPIDQWGRQVFALFRDTVARPDRGTNITDYQPFRVINPNIKPAGFLGVTEYDTINTDIGLGQESTSPWKIPEFGYPFDVFQGTITWVVASNATITRTGRPGSGVFGMRGAILTDSLLNLRVRSNVTATCFIRKYGGCELIIQLQVERTGLVKFCVLAVFLVNWIVTIAIFLVTGEALLLNRTNILSGTDILAICFSALFALPSVRSLLPGVPGYGCLLDMLGILPNVIIVALCTTFFANSRLRMRVHQQREREVKAE</sequence>
<dbReference type="OrthoDB" id="2923771at2759"/>